<sequence>MPIDSTATIPTYSQVTALAREFGPFVVPPEFEDENGHMNVRHYFDLAVEVVARVFDRIGIDDEYRASRGHGIFTAEHHLKYFAEVHAGETVSGYFTFVERSDKVFHAMAFLVDDDTKQLVYSLEVAAPHVDMTTRRVVPFADDLAATVDAEIASTAHRTFDLPVSGAIGVRRR</sequence>
<dbReference type="CDD" id="cd00586">
    <property type="entry name" value="4HBT"/>
    <property type="match status" value="1"/>
</dbReference>
<dbReference type="Gene3D" id="3.10.129.10">
    <property type="entry name" value="Hotdog Thioesterase"/>
    <property type="match status" value="1"/>
</dbReference>
<dbReference type="SUPFAM" id="SSF54637">
    <property type="entry name" value="Thioesterase/thiol ester dehydrase-isomerase"/>
    <property type="match status" value="1"/>
</dbReference>
<keyword evidence="1" id="KW-0378">Hydrolase</keyword>
<proteinExistence type="predicted"/>
<evidence type="ECO:0000313" key="2">
    <source>
        <dbReference type="Proteomes" id="UP000198327"/>
    </source>
</evidence>
<name>A0A239K109_9NOCA</name>
<evidence type="ECO:0000313" key="1">
    <source>
        <dbReference type="EMBL" id="SNT11479.1"/>
    </source>
</evidence>
<dbReference type="AlphaFoldDB" id="A0A239K109"/>
<dbReference type="Pfam" id="PF13279">
    <property type="entry name" value="4HBT_2"/>
    <property type="match status" value="1"/>
</dbReference>
<dbReference type="RefSeq" id="WP_342746273.1">
    <property type="nucleotide sequence ID" value="NZ_FZOW01000009.1"/>
</dbReference>
<keyword evidence="2" id="KW-1185">Reference proteome</keyword>
<reference evidence="2" key="1">
    <citation type="submission" date="2017-06" db="EMBL/GenBank/DDBJ databases">
        <authorList>
            <person name="Varghese N."/>
            <person name="Submissions S."/>
        </authorList>
    </citation>
    <scope>NUCLEOTIDE SEQUENCE [LARGE SCALE GENOMIC DNA]</scope>
    <source>
        <strain evidence="2">JCM 23211</strain>
    </source>
</reference>
<accession>A0A239K109</accession>
<dbReference type="InterPro" id="IPR029069">
    <property type="entry name" value="HotDog_dom_sf"/>
</dbReference>
<protein>
    <submittedName>
        <fullName evidence="1">Acyl-CoA thioester hydrolase</fullName>
    </submittedName>
</protein>
<dbReference type="GO" id="GO:0016787">
    <property type="term" value="F:hydrolase activity"/>
    <property type="evidence" value="ECO:0007669"/>
    <property type="project" value="UniProtKB-KW"/>
</dbReference>
<dbReference type="EMBL" id="FZOW01000009">
    <property type="protein sequence ID" value="SNT11479.1"/>
    <property type="molecule type" value="Genomic_DNA"/>
</dbReference>
<organism evidence="1 2">
    <name type="scientific">Rhodococcoides kyotonense</name>
    <dbReference type="NCBI Taxonomy" id="398843"/>
    <lineage>
        <taxon>Bacteria</taxon>
        <taxon>Bacillati</taxon>
        <taxon>Actinomycetota</taxon>
        <taxon>Actinomycetes</taxon>
        <taxon>Mycobacteriales</taxon>
        <taxon>Nocardiaceae</taxon>
        <taxon>Rhodococcoides</taxon>
    </lineage>
</organism>
<dbReference type="Proteomes" id="UP000198327">
    <property type="component" value="Unassembled WGS sequence"/>
</dbReference>
<gene>
    <name evidence="1" type="ORF">SAMN05421642_109177</name>
</gene>